<dbReference type="PRINTS" id="PR00411">
    <property type="entry name" value="PNDRDTASEI"/>
</dbReference>
<dbReference type="PANTHER" id="PTHR42877">
    <property type="entry name" value="L-ORNITHINE N(5)-MONOOXYGENASE-RELATED"/>
    <property type="match status" value="1"/>
</dbReference>
<gene>
    <name evidence="1" type="ORF">GNY86_21860</name>
</gene>
<sequence length="154" mass="17113">MVTKPITNTRTRKTQEVAHIYDTFIVGAGISGLAAAIKLNEAGLTNFKIIEKASRVGGTWRENTYPGCGCDVPSALYSYSFAPSAKWSHLFARQPEILSYLEDVSREFDIESLIEFNTELLKAEWDNVKNVWKLETSSGLYIAKTVLFATGPIT</sequence>
<dbReference type="AlphaFoldDB" id="A0A6I4HSF7"/>
<reference evidence="1 2" key="1">
    <citation type="submission" date="2019-11" db="EMBL/GenBank/DDBJ databases">
        <title>Multidrug-resistant Acinetobacter baumannii moving toward extensively drug-resistant over fifteen years in South of Brazil.</title>
        <authorList>
            <person name="Fedrigo N.H."/>
            <person name="Cerdeira L."/>
            <person name="Fuga B."/>
            <person name="Marini P.V.B."/>
            <person name="Shinohara D.R."/>
            <person name="Carrara-Marroni F.E."/>
            <person name="Lincopan N."/>
            <person name="Tognim M.C.B."/>
        </authorList>
    </citation>
    <scope>NUCLEOTIDE SEQUENCE [LARGE SCALE GENOMIC DNA]</scope>
    <source>
        <strain evidence="1 2">Ac576</strain>
    </source>
</reference>
<dbReference type="Gene3D" id="3.50.50.60">
    <property type="entry name" value="FAD/NAD(P)-binding domain"/>
    <property type="match status" value="1"/>
</dbReference>
<dbReference type="EMBL" id="WPIP01000532">
    <property type="protein sequence ID" value="MVM94181.1"/>
    <property type="molecule type" value="Genomic_DNA"/>
</dbReference>
<comment type="caution">
    <text evidence="1">The sequence shown here is derived from an EMBL/GenBank/DDBJ whole genome shotgun (WGS) entry which is preliminary data.</text>
</comment>
<evidence type="ECO:0000313" key="1">
    <source>
        <dbReference type="EMBL" id="MVM94181.1"/>
    </source>
</evidence>
<name>A0A6I4HSF7_ACIBA</name>
<evidence type="ECO:0000313" key="2">
    <source>
        <dbReference type="Proteomes" id="UP000439424"/>
    </source>
</evidence>
<organism evidence="1 2">
    <name type="scientific">Acinetobacter baumannii</name>
    <dbReference type="NCBI Taxonomy" id="470"/>
    <lineage>
        <taxon>Bacteria</taxon>
        <taxon>Pseudomonadati</taxon>
        <taxon>Pseudomonadota</taxon>
        <taxon>Gammaproteobacteria</taxon>
        <taxon>Moraxellales</taxon>
        <taxon>Moraxellaceae</taxon>
        <taxon>Acinetobacter</taxon>
        <taxon>Acinetobacter calcoaceticus/baumannii complex</taxon>
    </lineage>
</organism>
<protein>
    <submittedName>
        <fullName evidence="1">NAD(P)-binding protein</fullName>
    </submittedName>
</protein>
<accession>A0A6I4HSF7</accession>
<dbReference type="SUPFAM" id="SSF51905">
    <property type="entry name" value="FAD/NAD(P)-binding domain"/>
    <property type="match status" value="1"/>
</dbReference>
<dbReference type="InterPro" id="IPR051209">
    <property type="entry name" value="FAD-bind_Monooxygenase_sf"/>
</dbReference>
<proteinExistence type="predicted"/>
<dbReference type="PANTHER" id="PTHR42877:SF5">
    <property type="entry name" value="L-ORNITHINE N(5)-MONOOXYGENASE-RELATED"/>
    <property type="match status" value="1"/>
</dbReference>
<dbReference type="Proteomes" id="UP000439424">
    <property type="component" value="Unassembled WGS sequence"/>
</dbReference>
<dbReference type="InterPro" id="IPR036188">
    <property type="entry name" value="FAD/NAD-bd_sf"/>
</dbReference>
<dbReference type="RefSeq" id="WP_157010962.1">
    <property type="nucleotide sequence ID" value="NZ_WPIP01000532.1"/>
</dbReference>
<dbReference type="Pfam" id="PF13450">
    <property type="entry name" value="NAD_binding_8"/>
    <property type="match status" value="1"/>
</dbReference>
<feature type="non-terminal residue" evidence="1">
    <location>
        <position position="154"/>
    </location>
</feature>